<dbReference type="Proteomes" id="UP000694846">
    <property type="component" value="Unplaced"/>
</dbReference>
<dbReference type="Pfam" id="PF14291">
    <property type="entry name" value="DUF4371"/>
    <property type="match status" value="1"/>
</dbReference>
<dbReference type="GO" id="GO:0046983">
    <property type="term" value="F:protein dimerization activity"/>
    <property type="evidence" value="ECO:0007669"/>
    <property type="project" value="InterPro"/>
</dbReference>
<evidence type="ECO:0000259" key="2">
    <source>
        <dbReference type="Pfam" id="PF14291"/>
    </source>
</evidence>
<dbReference type="GeneID" id="112680940"/>
<feature type="domain" description="HAT C-terminal dimerisation" evidence="1">
    <location>
        <begin position="582"/>
        <end position="656"/>
    </location>
</feature>
<organism evidence="3 4">
    <name type="scientific">Sipha flava</name>
    <name type="common">yellow sugarcane aphid</name>
    <dbReference type="NCBI Taxonomy" id="143950"/>
    <lineage>
        <taxon>Eukaryota</taxon>
        <taxon>Metazoa</taxon>
        <taxon>Ecdysozoa</taxon>
        <taxon>Arthropoda</taxon>
        <taxon>Hexapoda</taxon>
        <taxon>Insecta</taxon>
        <taxon>Pterygota</taxon>
        <taxon>Neoptera</taxon>
        <taxon>Paraneoptera</taxon>
        <taxon>Hemiptera</taxon>
        <taxon>Sternorrhyncha</taxon>
        <taxon>Aphidomorpha</taxon>
        <taxon>Aphidoidea</taxon>
        <taxon>Aphididae</taxon>
        <taxon>Sipha</taxon>
    </lineage>
</organism>
<evidence type="ECO:0000259" key="1">
    <source>
        <dbReference type="Pfam" id="PF05699"/>
    </source>
</evidence>
<dbReference type="InterPro" id="IPR008906">
    <property type="entry name" value="HATC_C_dom"/>
</dbReference>
<name>A0A8B8F802_9HEMI</name>
<dbReference type="PANTHER" id="PTHR45749:SF33">
    <property type="entry name" value="ZINC FINGER MYM-TYPE PROTEIN 1"/>
    <property type="match status" value="1"/>
</dbReference>
<dbReference type="Pfam" id="PF05699">
    <property type="entry name" value="Dimer_Tnp_hAT"/>
    <property type="match status" value="1"/>
</dbReference>
<dbReference type="RefSeq" id="XP_025406959.1">
    <property type="nucleotide sequence ID" value="XM_025551174.1"/>
</dbReference>
<evidence type="ECO:0000313" key="3">
    <source>
        <dbReference type="Proteomes" id="UP000694846"/>
    </source>
</evidence>
<reference evidence="4" key="1">
    <citation type="submission" date="2025-08" db="UniProtKB">
        <authorList>
            <consortium name="RefSeq"/>
        </authorList>
    </citation>
    <scope>IDENTIFICATION</scope>
    <source>
        <tissue evidence="4">Whole body</tissue>
    </source>
</reference>
<dbReference type="InterPro" id="IPR025398">
    <property type="entry name" value="DUF4371"/>
</dbReference>
<feature type="domain" description="DUF4371" evidence="2">
    <location>
        <begin position="87"/>
        <end position="309"/>
    </location>
</feature>
<dbReference type="OrthoDB" id="6618053at2759"/>
<protein>
    <submittedName>
        <fullName evidence="4">Uncharacterized protein LOC112680940</fullName>
    </submittedName>
</protein>
<gene>
    <name evidence="4" type="primary">LOC112680940</name>
</gene>
<sequence length="679" mass="78022">MVIHTNEDNIITETDNVTIVTEKSLSSPRLQPLYKYFDIGDPNFDIDRDLNTLPESQRSALALPEGFSTAKRWKKLYDKVPEHENSSVHKKSYVQWKSEIFKIKKDKSLSGILLKSINSDKEKWRELLKRLIKVTLFLAKRGLAFRGDSEKIGESSNGNFLGILELLANYDPVLNEHLNKIHHFQEKGDRMQVHYLSHDIQNEFISLCAAEVTKKILEEREKARYYSVIVDATPDSVHVEQTVILIRYVNLTEQVENQQYQVEERLLCFVDCANKSGKAYLIMSKLKIFKIPLEDCKGQGYDNGSNMKGVEKKNQLDLLQFKERLGEELITVRKVSQISPSTLGIKRGRPRNNSTLGSPAPPAKKCLRLDNLPNETMKLDHVGHYPKHDNKKHPLFCKRQGCKLKSHWILKSIDIVNRVLQCKSGTLDVASKNLSSLIEDLHKIRNEGYDNILNETLIVAKNIGWPQYFEEELKRTRKRKRHIDEDDENENADDHQRTKFKNDVFNIILDSVIGDMTVRFESVHSLCERFSVLWLNKEMTIDQIQEKTTRLVKQYPKDLGDELTDELQSLKLIYSANFGEKTLSPWDLLNAIKTSNLENLFPNLTVALRIFITIPATVASAERSFSVLKRVKNVLRSTMCQNRLSSLEVLAVEKELAKNTNLDAAIDGFAMKKARKGTL</sequence>
<dbReference type="PANTHER" id="PTHR45749">
    <property type="match status" value="1"/>
</dbReference>
<evidence type="ECO:0000313" key="4">
    <source>
        <dbReference type="RefSeq" id="XP_025406959.1"/>
    </source>
</evidence>
<proteinExistence type="predicted"/>
<dbReference type="AlphaFoldDB" id="A0A8B8F802"/>
<keyword evidence="3" id="KW-1185">Reference proteome</keyword>
<accession>A0A8B8F802</accession>